<name>A0ABD1MAZ6_9FABA</name>
<dbReference type="PANTHER" id="PTHR34686:SF5">
    <property type="entry name" value="OS05G0451300 PROTEIN"/>
    <property type="match status" value="1"/>
</dbReference>
<protein>
    <submittedName>
        <fullName evidence="1">Uncharacterized protein</fullName>
    </submittedName>
</protein>
<organism evidence="1 2">
    <name type="scientific">Flemingia macrophylla</name>
    <dbReference type="NCBI Taxonomy" id="520843"/>
    <lineage>
        <taxon>Eukaryota</taxon>
        <taxon>Viridiplantae</taxon>
        <taxon>Streptophyta</taxon>
        <taxon>Embryophyta</taxon>
        <taxon>Tracheophyta</taxon>
        <taxon>Spermatophyta</taxon>
        <taxon>Magnoliopsida</taxon>
        <taxon>eudicotyledons</taxon>
        <taxon>Gunneridae</taxon>
        <taxon>Pentapetalae</taxon>
        <taxon>rosids</taxon>
        <taxon>fabids</taxon>
        <taxon>Fabales</taxon>
        <taxon>Fabaceae</taxon>
        <taxon>Papilionoideae</taxon>
        <taxon>50 kb inversion clade</taxon>
        <taxon>NPAAA clade</taxon>
        <taxon>indigoferoid/millettioid clade</taxon>
        <taxon>Phaseoleae</taxon>
        <taxon>Flemingia</taxon>
    </lineage>
</organism>
<evidence type="ECO:0000313" key="2">
    <source>
        <dbReference type="Proteomes" id="UP001603857"/>
    </source>
</evidence>
<dbReference type="EMBL" id="JBGMDY010000005">
    <property type="protein sequence ID" value="KAL2332917.1"/>
    <property type="molecule type" value="Genomic_DNA"/>
</dbReference>
<dbReference type="AlphaFoldDB" id="A0ABD1MAZ6"/>
<evidence type="ECO:0000313" key="1">
    <source>
        <dbReference type="EMBL" id="KAL2332917.1"/>
    </source>
</evidence>
<dbReference type="PANTHER" id="PTHR34686">
    <property type="entry name" value="MATERNAL EFFECT EMBRYO ARREST PROTEIN"/>
    <property type="match status" value="1"/>
</dbReference>
<gene>
    <name evidence="1" type="ORF">Fmac_014130</name>
</gene>
<sequence length="171" mass="19593">MECYTQGRPNRSDIHLSPEEEATIEAKTRDYFDGVIPKRHTKPQRSEYSTQYVDSFNTNNDHDSSIPELLQYQRLENDPRQKKLVCGGGQVTEEFVETEYYKDLNSVDKHHHTTGTGFIKVEKSGKSFHIEPDNDTGCHHSCKCNPATNDWIPATSTEVRCNSDKPNRSDN</sequence>
<accession>A0ABD1MAZ6</accession>
<reference evidence="1 2" key="1">
    <citation type="submission" date="2024-08" db="EMBL/GenBank/DDBJ databases">
        <title>Insights into the chromosomal genome structure of Flemingia macrophylla.</title>
        <authorList>
            <person name="Ding Y."/>
            <person name="Zhao Y."/>
            <person name="Bi W."/>
            <person name="Wu M."/>
            <person name="Zhao G."/>
            <person name="Gong Y."/>
            <person name="Li W."/>
            <person name="Zhang P."/>
        </authorList>
    </citation>
    <scope>NUCLEOTIDE SEQUENCE [LARGE SCALE GENOMIC DNA]</scope>
    <source>
        <strain evidence="1">DYQJB</strain>
        <tissue evidence="1">Leaf</tissue>
    </source>
</reference>
<proteinExistence type="predicted"/>
<comment type="caution">
    <text evidence="1">The sequence shown here is derived from an EMBL/GenBank/DDBJ whole genome shotgun (WGS) entry which is preliminary data.</text>
</comment>
<keyword evidence="2" id="KW-1185">Reference proteome</keyword>
<dbReference type="Proteomes" id="UP001603857">
    <property type="component" value="Unassembled WGS sequence"/>
</dbReference>